<dbReference type="AlphaFoldDB" id="A0A2G1DLL3"/>
<evidence type="ECO:0000313" key="1">
    <source>
        <dbReference type="EMBL" id="AXX92134.1"/>
    </source>
</evidence>
<keyword evidence="3" id="KW-1185">Reference proteome</keyword>
<evidence type="ECO:0000313" key="2">
    <source>
        <dbReference type="EMBL" id="PHO19361.1"/>
    </source>
</evidence>
<protein>
    <submittedName>
        <fullName evidence="2">Uncharacterized protein</fullName>
    </submittedName>
</protein>
<dbReference type="EMBL" id="NXFY01000001">
    <property type="protein sequence ID" value="PHO19361.1"/>
    <property type="molecule type" value="Genomic_DNA"/>
</dbReference>
<dbReference type="EMBL" id="CP032098">
    <property type="protein sequence ID" value="AXX92134.1"/>
    <property type="molecule type" value="Genomic_DNA"/>
</dbReference>
<name>A0A2G1DLL3_9BACT</name>
<organism evidence="2 3">
    <name type="scientific">Malaciobacter molluscorum LMG 25693</name>
    <dbReference type="NCBI Taxonomy" id="870501"/>
    <lineage>
        <taxon>Bacteria</taxon>
        <taxon>Pseudomonadati</taxon>
        <taxon>Campylobacterota</taxon>
        <taxon>Epsilonproteobacteria</taxon>
        <taxon>Campylobacterales</taxon>
        <taxon>Arcobacteraceae</taxon>
        <taxon>Malaciobacter</taxon>
    </lineage>
</organism>
<evidence type="ECO:0000313" key="3">
    <source>
        <dbReference type="Proteomes" id="UP000221222"/>
    </source>
</evidence>
<sequence>MKFYTLVLFNSHEIDDSAIEEMVRKRMEPFKLIQDEDLPYNENWKWDYYCLHEKKIMYEYGFGVSEFPAQLSESDYIVYPVEKMTSEQMTFAILTPSGDWFNGTYPLQELDPYWQQKALDIVANSHATYGVYVYCHS</sequence>
<proteinExistence type="predicted"/>
<gene>
    <name evidence="1" type="ORF">AMOL_1150</name>
    <name evidence="2" type="ORF">CPU12_00865</name>
</gene>
<reference evidence="2 3" key="1">
    <citation type="submission" date="2017-09" db="EMBL/GenBank/DDBJ databases">
        <title>Arcobacter canalis sp. nov., a new species isolated from a water canal contaminated with urban sewage.</title>
        <authorList>
            <person name="Perez-Cataluna A."/>
            <person name="Salas-Masso N."/>
            <person name="Figueras M.J."/>
        </authorList>
    </citation>
    <scope>NUCLEOTIDE SEQUENCE [LARGE SCALE GENOMIC DNA]</scope>
    <source>
        <strain evidence="2 3">F98-3</strain>
    </source>
</reference>
<dbReference type="Proteomes" id="UP000221222">
    <property type="component" value="Unassembled WGS sequence"/>
</dbReference>
<accession>A0A2G1DLL3</accession>
<evidence type="ECO:0000313" key="4">
    <source>
        <dbReference type="Proteomes" id="UP000262712"/>
    </source>
</evidence>
<reference evidence="1 4" key="2">
    <citation type="submission" date="2018-08" db="EMBL/GenBank/DDBJ databases">
        <title>Complete genome of the Arcobacter molluscorum type strain LMG 25693.</title>
        <authorList>
            <person name="Miller W.G."/>
            <person name="Yee E."/>
            <person name="Bono J.L."/>
        </authorList>
    </citation>
    <scope>NUCLEOTIDE SEQUENCE [LARGE SCALE GENOMIC DNA]</scope>
    <source>
        <strain evidence="1 4">CECT 7696</strain>
    </source>
</reference>
<dbReference type="RefSeq" id="WP_099341177.1">
    <property type="nucleotide sequence ID" value="NZ_CP032098.1"/>
</dbReference>
<dbReference type="KEGG" id="amol:AMOL_1150"/>
<dbReference type="Proteomes" id="UP000262712">
    <property type="component" value="Chromosome"/>
</dbReference>